<accession>A0A1X7U1R2</accession>
<proteinExistence type="predicted"/>
<evidence type="ECO:0008006" key="2">
    <source>
        <dbReference type="Google" id="ProtNLM"/>
    </source>
</evidence>
<sequence length="187" mass="20964">MKKKSLMLYCTYSDYGCQWTGTINDIDAHLLICSEGSTRELITGRSHLNICPDLPIQCGITGCKAFIRQEEQESHNTCAMSDHLHMAVQKLSLLEKAAETSWKVPFTQLKSQNSTWYSPGFYTSPGGYKIKLNVDCNGYSIALGTLVTCHIYLMEGQEVTITLLNQLENKNHSKLTMSLNANDGMER</sequence>
<dbReference type="OrthoDB" id="5574452at2759"/>
<name>A0A1X7U1R2_AMPQE</name>
<dbReference type="Gene3D" id="2.60.210.10">
    <property type="entry name" value="Apoptosis, Tumor Necrosis Factor Receptor Associated Protein 2, Chain A"/>
    <property type="match status" value="1"/>
</dbReference>
<dbReference type="EnsemblMetazoa" id="Aqu2.1.21457_001">
    <property type="protein sequence ID" value="Aqu2.1.21457_001"/>
    <property type="gene ID" value="Aqu2.1.21457"/>
</dbReference>
<dbReference type="SUPFAM" id="SSF49599">
    <property type="entry name" value="TRAF domain-like"/>
    <property type="match status" value="2"/>
</dbReference>
<protein>
    <recommendedName>
        <fullName evidence="2">TRAF-type domain-containing protein</fullName>
    </recommendedName>
</protein>
<reference evidence="1" key="1">
    <citation type="submission" date="2017-05" db="UniProtKB">
        <authorList>
            <consortium name="EnsemblMetazoa"/>
        </authorList>
    </citation>
    <scope>IDENTIFICATION</scope>
</reference>
<evidence type="ECO:0000313" key="1">
    <source>
        <dbReference type="EnsemblMetazoa" id="Aqu2.1.21457_001"/>
    </source>
</evidence>
<dbReference type="InterPro" id="IPR008974">
    <property type="entry name" value="TRAF-like"/>
</dbReference>
<dbReference type="AlphaFoldDB" id="A0A1X7U1R2"/>
<dbReference type="InParanoid" id="A0A1X7U1R2"/>
<organism evidence="1">
    <name type="scientific">Amphimedon queenslandica</name>
    <name type="common">Sponge</name>
    <dbReference type="NCBI Taxonomy" id="400682"/>
    <lineage>
        <taxon>Eukaryota</taxon>
        <taxon>Metazoa</taxon>
        <taxon>Porifera</taxon>
        <taxon>Demospongiae</taxon>
        <taxon>Heteroscleromorpha</taxon>
        <taxon>Haplosclerida</taxon>
        <taxon>Niphatidae</taxon>
        <taxon>Amphimedon</taxon>
    </lineage>
</organism>